<comment type="caution">
    <text evidence="5">The sequence shown here is derived from an EMBL/GenBank/DDBJ whole genome shotgun (WGS) entry which is preliminary data.</text>
</comment>
<dbReference type="Pfam" id="PF12833">
    <property type="entry name" value="HTH_18"/>
    <property type="match status" value="1"/>
</dbReference>
<dbReference type="InterPro" id="IPR003313">
    <property type="entry name" value="AraC-bd"/>
</dbReference>
<reference evidence="5 6" key="1">
    <citation type="submission" date="2022-09" db="EMBL/GenBank/DDBJ databases">
        <authorList>
            <person name="Han X.L."/>
            <person name="Wang Q."/>
            <person name="Lu T."/>
        </authorList>
    </citation>
    <scope>NUCLEOTIDE SEQUENCE [LARGE SCALE GENOMIC DNA]</scope>
    <source>
        <strain evidence="5 6">WQ 127069</strain>
    </source>
</reference>
<feature type="domain" description="HTH araC/xylS-type" evidence="4">
    <location>
        <begin position="187"/>
        <end position="284"/>
    </location>
</feature>
<gene>
    <name evidence="5" type="ORF">OB236_12985</name>
</gene>
<dbReference type="InterPro" id="IPR037923">
    <property type="entry name" value="HTH-like"/>
</dbReference>
<name>A0ABT2UEG7_9BACL</name>
<dbReference type="PROSITE" id="PS00041">
    <property type="entry name" value="HTH_ARAC_FAMILY_1"/>
    <property type="match status" value="1"/>
</dbReference>
<dbReference type="SUPFAM" id="SSF46689">
    <property type="entry name" value="Homeodomain-like"/>
    <property type="match status" value="2"/>
</dbReference>
<dbReference type="InterPro" id="IPR009057">
    <property type="entry name" value="Homeodomain-like_sf"/>
</dbReference>
<organism evidence="5 6">
    <name type="scientific">Paenibacillus baimaensis</name>
    <dbReference type="NCBI Taxonomy" id="2982185"/>
    <lineage>
        <taxon>Bacteria</taxon>
        <taxon>Bacillati</taxon>
        <taxon>Bacillota</taxon>
        <taxon>Bacilli</taxon>
        <taxon>Bacillales</taxon>
        <taxon>Paenibacillaceae</taxon>
        <taxon>Paenibacillus</taxon>
    </lineage>
</organism>
<evidence type="ECO:0000256" key="3">
    <source>
        <dbReference type="ARBA" id="ARBA00023163"/>
    </source>
</evidence>
<keyword evidence="1" id="KW-0805">Transcription regulation</keyword>
<dbReference type="InterPro" id="IPR014710">
    <property type="entry name" value="RmlC-like_jellyroll"/>
</dbReference>
<keyword evidence="2" id="KW-0238">DNA-binding</keyword>
<evidence type="ECO:0000313" key="6">
    <source>
        <dbReference type="Proteomes" id="UP001652445"/>
    </source>
</evidence>
<evidence type="ECO:0000259" key="4">
    <source>
        <dbReference type="PROSITE" id="PS01124"/>
    </source>
</evidence>
<dbReference type="Pfam" id="PF02311">
    <property type="entry name" value="AraC_binding"/>
    <property type="match status" value="1"/>
</dbReference>
<dbReference type="InterPro" id="IPR020449">
    <property type="entry name" value="Tscrpt_reg_AraC-type_HTH"/>
</dbReference>
<dbReference type="SMART" id="SM00342">
    <property type="entry name" value="HTH_ARAC"/>
    <property type="match status" value="1"/>
</dbReference>
<dbReference type="Gene3D" id="2.60.120.10">
    <property type="entry name" value="Jelly Rolls"/>
    <property type="match status" value="1"/>
</dbReference>
<dbReference type="PRINTS" id="PR00032">
    <property type="entry name" value="HTHARAC"/>
</dbReference>
<dbReference type="InterPro" id="IPR018062">
    <property type="entry name" value="HTH_AraC-typ_CS"/>
</dbReference>
<dbReference type="PANTHER" id="PTHR43280:SF2">
    <property type="entry name" value="HTH-TYPE TRANSCRIPTIONAL REGULATOR EXSA"/>
    <property type="match status" value="1"/>
</dbReference>
<evidence type="ECO:0000256" key="1">
    <source>
        <dbReference type="ARBA" id="ARBA00023015"/>
    </source>
</evidence>
<evidence type="ECO:0000256" key="2">
    <source>
        <dbReference type="ARBA" id="ARBA00023125"/>
    </source>
</evidence>
<accession>A0ABT2UEG7</accession>
<evidence type="ECO:0000313" key="5">
    <source>
        <dbReference type="EMBL" id="MCU6793035.1"/>
    </source>
</evidence>
<keyword evidence="3" id="KW-0804">Transcription</keyword>
<dbReference type="RefSeq" id="WP_262684349.1">
    <property type="nucleotide sequence ID" value="NZ_JAOQIO010000036.1"/>
</dbReference>
<keyword evidence="6" id="KW-1185">Reference proteome</keyword>
<dbReference type="InterPro" id="IPR018060">
    <property type="entry name" value="HTH_AraC"/>
</dbReference>
<dbReference type="PANTHER" id="PTHR43280">
    <property type="entry name" value="ARAC-FAMILY TRANSCRIPTIONAL REGULATOR"/>
    <property type="match status" value="1"/>
</dbReference>
<proteinExistence type="predicted"/>
<dbReference type="PROSITE" id="PS01124">
    <property type="entry name" value="HTH_ARAC_FAMILY_2"/>
    <property type="match status" value="1"/>
</dbReference>
<dbReference type="Gene3D" id="1.10.10.60">
    <property type="entry name" value="Homeodomain-like"/>
    <property type="match status" value="2"/>
</dbReference>
<sequence>MNVGSLLTLTPTINFAHRSRVDAHVTWGPRTIPDWQFFYVIEGEAELLYNQKQQRIRAGECVLFGPDSPNQLNTLTEALFYSIHFHWSHPSPVPVHPAYRIRESSFEDLSCQAPAYHMDIPEHGSIVIPPWFDLPELEQIFLRIVKEYQLEQPGYAFVLRALLMELIASLMRHVLDQSFTRKASKIESALEIMRIHPEQPWTVEQLANLCGYHPIHFTKLFKEEMGRTPKHYLISERMKRAKQMLLGELTLSDIAEQLNYTSIHYFSNQFKKETGLSPSEFRQQGSRTFH</sequence>
<dbReference type="Proteomes" id="UP001652445">
    <property type="component" value="Unassembled WGS sequence"/>
</dbReference>
<dbReference type="EMBL" id="JAOQIO010000036">
    <property type="protein sequence ID" value="MCU6793035.1"/>
    <property type="molecule type" value="Genomic_DNA"/>
</dbReference>
<protein>
    <submittedName>
        <fullName evidence="5">AraC family transcriptional regulator</fullName>
    </submittedName>
</protein>
<dbReference type="SUPFAM" id="SSF51215">
    <property type="entry name" value="Regulatory protein AraC"/>
    <property type="match status" value="1"/>
</dbReference>